<feature type="region of interest" description="Disordered" evidence="19">
    <location>
        <begin position="101"/>
        <end position="136"/>
    </location>
</feature>
<evidence type="ECO:0000256" key="8">
    <source>
        <dbReference type="ARBA" id="ARBA00022777"/>
    </source>
</evidence>
<evidence type="ECO:0000256" key="13">
    <source>
        <dbReference type="ARBA" id="ARBA00047669"/>
    </source>
</evidence>
<dbReference type="SUPFAM" id="SSF56112">
    <property type="entry name" value="Protein kinase-like (PK-like)"/>
    <property type="match status" value="1"/>
</dbReference>
<dbReference type="Pfam" id="PF00069">
    <property type="entry name" value="Pkinase"/>
    <property type="match status" value="1"/>
</dbReference>
<keyword evidence="18" id="KW-0326">Glycosidase</keyword>
<comment type="similarity">
    <text evidence="3 18">Belongs to the glycosyl hydrolase 47 family.</text>
</comment>
<dbReference type="GO" id="GO:0016020">
    <property type="term" value="C:membrane"/>
    <property type="evidence" value="ECO:0007669"/>
    <property type="project" value="InterPro"/>
</dbReference>
<dbReference type="GO" id="GO:0004674">
    <property type="term" value="F:protein serine/threonine kinase activity"/>
    <property type="evidence" value="ECO:0007669"/>
    <property type="project" value="UniProtKB-KW"/>
</dbReference>
<keyword evidence="8" id="KW-0418">Kinase</keyword>
<evidence type="ECO:0000256" key="20">
    <source>
        <dbReference type="SAM" id="Phobius"/>
    </source>
</evidence>
<keyword evidence="9 18" id="KW-0378">Hydrolase</keyword>
<evidence type="ECO:0000256" key="6">
    <source>
        <dbReference type="ARBA" id="ARBA00022723"/>
    </source>
</evidence>
<dbReference type="InterPro" id="IPR050749">
    <property type="entry name" value="Glycosyl_Hydrolase_47"/>
</dbReference>
<keyword evidence="6 16" id="KW-0479">Metal-binding</keyword>
<keyword evidence="20" id="KW-1133">Transmembrane helix</keyword>
<dbReference type="Gene3D" id="1.10.510.10">
    <property type="entry name" value="Transferase(Phosphotransferase) domain 1"/>
    <property type="match status" value="1"/>
</dbReference>
<dbReference type="Gene3D" id="3.30.200.20">
    <property type="entry name" value="Phosphorylase Kinase, domain 1"/>
    <property type="match status" value="1"/>
</dbReference>
<feature type="compositionally biased region" description="Low complexity" evidence="19">
    <location>
        <begin position="19"/>
        <end position="41"/>
    </location>
</feature>
<comment type="cofactor">
    <cofactor evidence="1 16">
        <name>Ca(2+)</name>
        <dbReference type="ChEBI" id="CHEBI:29108"/>
    </cofactor>
</comment>
<dbReference type="PANTHER" id="PTHR11742:SF55">
    <property type="entry name" value="ENDOPLASMIC RETICULUM MANNOSYL-OLIGOSACCHARIDE 1,2-ALPHA-MANNOSIDASE"/>
    <property type="match status" value="1"/>
</dbReference>
<feature type="active site" evidence="15">
    <location>
        <position position="491"/>
    </location>
</feature>
<comment type="catalytic activity">
    <reaction evidence="14">
        <text>N(4)-(alpha-D-Man-(1-&gt;2)-alpha-D-Man-(1-&gt;2)-alpha-D-Man-(1-&gt;3)-[alpha-D-Man-(1-&gt;2)-alpha-D-Man-(1-&gt;3)-[alpha-D-Man-(1-&gt;2)-alpha-D-Man-(1-&gt;6)]-alpha-D-Man-(1-&gt;6)]-beta-D-Man-(1-&gt;4)-beta-D-GlcNAc-(1-&gt;4)-beta-D-GlcNAc)-L-asparaginyl-[protein] (N-glucan mannose isomer 9A1,2,3B1,2,3) + 4 H2O = N(4)-(alpha-D-Man-(1-&gt;3)-[alpha-D-Man-(1-&gt;3)-[alpha-D-Man-(1-&gt;6)]-alpha-D-Man-(1-&gt;6)]-beta-D-Man-(1-&gt;4)-beta-D-GlcNAc-(1-&gt;4)-beta-D-GlcNAc)-L-asparaginyl-[protein] (N-glucan mannose isomer 5A1,2) + 4 beta-D-mannose</text>
        <dbReference type="Rhea" id="RHEA:56008"/>
        <dbReference type="Rhea" id="RHEA-COMP:14356"/>
        <dbReference type="Rhea" id="RHEA-COMP:14367"/>
        <dbReference type="ChEBI" id="CHEBI:15377"/>
        <dbReference type="ChEBI" id="CHEBI:28563"/>
        <dbReference type="ChEBI" id="CHEBI:59087"/>
        <dbReference type="ChEBI" id="CHEBI:139493"/>
        <dbReference type="EC" id="3.2.1.113"/>
    </reaction>
</comment>
<dbReference type="SMART" id="SM00220">
    <property type="entry name" value="S_TKc"/>
    <property type="match status" value="1"/>
</dbReference>
<accession>A0A6A3MXR5</accession>
<keyword evidence="4" id="KW-0723">Serine/threonine-protein kinase</keyword>
<dbReference type="GO" id="GO:0005783">
    <property type="term" value="C:endoplasmic reticulum"/>
    <property type="evidence" value="ECO:0007669"/>
    <property type="project" value="TreeGrafter"/>
</dbReference>
<dbReference type="EMBL" id="QXFU01000327">
    <property type="protein sequence ID" value="KAE9036557.1"/>
    <property type="molecule type" value="Genomic_DNA"/>
</dbReference>
<dbReference type="GO" id="GO:0005524">
    <property type="term" value="F:ATP binding"/>
    <property type="evidence" value="ECO:0007669"/>
    <property type="project" value="UniProtKB-KW"/>
</dbReference>
<feature type="binding site" evidence="16">
    <location>
        <position position="580"/>
    </location>
    <ligand>
        <name>Ca(2+)</name>
        <dbReference type="ChEBI" id="CHEBI:29108"/>
    </ligand>
</feature>
<evidence type="ECO:0000313" key="24">
    <source>
        <dbReference type="Proteomes" id="UP000435112"/>
    </source>
</evidence>
<comment type="caution">
    <text evidence="23">The sequence shown here is derived from an EMBL/GenBank/DDBJ whole genome shotgun (WGS) entry which is preliminary data.</text>
</comment>
<proteinExistence type="inferred from homology"/>
<feature type="region of interest" description="Disordered" evidence="19">
    <location>
        <begin position="1"/>
        <end position="41"/>
    </location>
</feature>
<dbReference type="GO" id="GO:0005975">
    <property type="term" value="P:carbohydrate metabolic process"/>
    <property type="evidence" value="ECO:0007669"/>
    <property type="project" value="InterPro"/>
</dbReference>
<name>A0A6A3MXR5_9STRA</name>
<evidence type="ECO:0000256" key="17">
    <source>
        <dbReference type="PIRSR" id="PIRSR601382-3"/>
    </source>
</evidence>
<evidence type="ECO:0000256" key="15">
    <source>
        <dbReference type="PIRSR" id="PIRSR601382-1"/>
    </source>
</evidence>
<feature type="domain" description="Protein kinase" evidence="21">
    <location>
        <begin position="670"/>
        <end position="933"/>
    </location>
</feature>
<gene>
    <name evidence="23" type="ORF">PR002_g7025</name>
</gene>
<keyword evidence="5" id="KW-0808">Transferase</keyword>
<dbReference type="GO" id="GO:0005509">
    <property type="term" value="F:calcium ion binding"/>
    <property type="evidence" value="ECO:0007669"/>
    <property type="project" value="InterPro"/>
</dbReference>
<feature type="region of interest" description="Disordered" evidence="19">
    <location>
        <begin position="958"/>
        <end position="977"/>
    </location>
</feature>
<dbReference type="InterPro" id="IPR000719">
    <property type="entry name" value="Prot_kinase_dom"/>
</dbReference>
<feature type="domain" description="AGC-kinase C-terminal" evidence="22">
    <location>
        <begin position="934"/>
        <end position="988"/>
    </location>
</feature>
<feature type="active site" description="Proton donor" evidence="15">
    <location>
        <position position="226"/>
    </location>
</feature>
<evidence type="ECO:0000259" key="21">
    <source>
        <dbReference type="PROSITE" id="PS50011"/>
    </source>
</evidence>
<evidence type="ECO:0000256" key="18">
    <source>
        <dbReference type="RuleBase" id="RU361193"/>
    </source>
</evidence>
<organism evidence="23 24">
    <name type="scientific">Phytophthora rubi</name>
    <dbReference type="NCBI Taxonomy" id="129364"/>
    <lineage>
        <taxon>Eukaryota</taxon>
        <taxon>Sar</taxon>
        <taxon>Stramenopiles</taxon>
        <taxon>Oomycota</taxon>
        <taxon>Peronosporomycetes</taxon>
        <taxon>Peronosporales</taxon>
        <taxon>Peronosporaceae</taxon>
        <taxon>Phytophthora</taxon>
    </lineage>
</organism>
<dbReference type="FunFam" id="1.10.510.10:FF:000571">
    <property type="entry name" value="Maternal embryonic leucine zipper kinase"/>
    <property type="match status" value="1"/>
</dbReference>
<evidence type="ECO:0000256" key="3">
    <source>
        <dbReference type="ARBA" id="ARBA00007658"/>
    </source>
</evidence>
<sequence>MEPRARRLSNIREPPLGPLAPAQLPTKSFSRSTTSRTSVSTSRSLSTAVVLRLLLGILCVGIVVQWVVWSSSVVDPQRGAAINTPNNGWMNHLRRIEHAADTPEPAPPVDTFEFEPPASDPTHEEEQRRRAPYDPAMHNEDQKQVVDMVQWAWKGYSTYAYGHDSLNVKTYKGTGLPDHDMALTLVDALDTLYLVGMFDEFDRASEWVANNMEQRIFLSGFISFFETTIRLMGGLLSSYYMSGHVHLLTIANKLGMALSPAFEVYKHGMPAKDFDIVTKRTRAAPSLAEVGTLQMEFKYLARLTGYSKYQEQVDRISDSLAKQVEEKYTNGLLPVQINQQSGKITASKITLGANGDSYYEYLLKQWLLSGKKDDKFKTQYMTAVDGIMDKLLGTSKPKGLVFIGELVYGKFEPKMDHLVCFVPGMLALGYMNGMPEEHLTLAKQLIETCYQMYAQMESKLAPEIMYFNMKENVEEDLAVSATDAFNLLRPETVESLMVLYRVTKDEKYREYGREIMKAFEKNCRLERGGYASIGNVAKGPIHIGFRNEMESFFIAETLKYLFLLFSDDSMLALDEVVFNTEAHPELPFYPIPSCETVPASSHPDEVNLIQRRALEMGGAVSVLGESASNSHYRYGEATDAQSDTVGEDVVSWIGTKLEMPPKPFSVENYFEMLNIVGTGMLGKVRLVRHKRSSLYYILKSIKKKDVIAKKMTPQLEAERDAMEQMTSIRHPFSIRFFGSLATSSHVHFLMEYASGGELFHRLHNVGRLSNDEAKFYATELVVFIDACHSNGYMYRDLKPENILLDAGGHIKVVDFGFAKRLRSPNDRTSSSVGTPQYLAPEQLTLSHKARNYSRVVDWWAFACVVYEMVSGSPPFTSRRNESHFELYNRILSGKIYWPRYMQSTLKDLLRSMLQCDPAKRLSEVSAIKEHAWFENVDWDVVPLRQVIAPHIPNLTCPGDTSNFDDYPSSSEETPPLVNDASRHEFINF</sequence>
<dbReference type="EC" id="3.2.1.-" evidence="18"/>
<evidence type="ECO:0000256" key="9">
    <source>
        <dbReference type="ARBA" id="ARBA00022801"/>
    </source>
</evidence>
<dbReference type="PROSITE" id="PS50011">
    <property type="entry name" value="PROTEIN_KINASE_DOM"/>
    <property type="match status" value="1"/>
</dbReference>
<feature type="transmembrane region" description="Helical" evidence="20">
    <location>
        <begin position="49"/>
        <end position="69"/>
    </location>
</feature>
<comment type="catalytic activity">
    <reaction evidence="13">
        <text>N(4)-(alpha-D-Man-(1-&gt;2)-alpha-D-Man-(1-&gt;2)-alpha-D-Man-(1-&gt;3)-[alpha-D-Man-(1-&gt;3)-[alpha-D-Man-(1-&gt;2)-alpha-D-Man-(1-&gt;6)]-alpha-D-Man-(1-&gt;6)]-beta-D-Man-(1-&gt;4)-beta-D-GlcNAc-(1-&gt;4)-beta-D-GlcNAc)-L-asparaginyl-[protein] (N-glucan mannose isomer 8A1,2,3B1,3) + 3 H2O = N(4)-(alpha-D-Man-(1-&gt;3)-[alpha-D-Man-(1-&gt;3)-[alpha-D-Man-(1-&gt;6)]-alpha-D-Man-(1-&gt;6)]-beta-D-Man-(1-&gt;4)-beta-D-GlcNAc-(1-&gt;4)-beta-D-GlcNAc)-L-asparaginyl-[protein] (N-glucan mannose isomer 5A1,2) + 3 beta-D-mannose</text>
        <dbReference type="Rhea" id="RHEA:56028"/>
        <dbReference type="Rhea" id="RHEA-COMP:14358"/>
        <dbReference type="Rhea" id="RHEA-COMP:14367"/>
        <dbReference type="ChEBI" id="CHEBI:15377"/>
        <dbReference type="ChEBI" id="CHEBI:28563"/>
        <dbReference type="ChEBI" id="CHEBI:59087"/>
        <dbReference type="ChEBI" id="CHEBI:60628"/>
        <dbReference type="EC" id="3.2.1.113"/>
    </reaction>
</comment>
<evidence type="ECO:0000256" key="5">
    <source>
        <dbReference type="ARBA" id="ARBA00022679"/>
    </source>
</evidence>
<evidence type="ECO:0000313" key="23">
    <source>
        <dbReference type="EMBL" id="KAE9036557.1"/>
    </source>
</evidence>
<feature type="active site" evidence="15">
    <location>
        <position position="356"/>
    </location>
</feature>
<dbReference type="GO" id="GO:0004571">
    <property type="term" value="F:mannosyl-oligosaccharide 1,2-alpha-mannosidase activity"/>
    <property type="evidence" value="ECO:0007669"/>
    <property type="project" value="UniProtKB-EC"/>
</dbReference>
<dbReference type="PROSITE" id="PS00108">
    <property type="entry name" value="PROTEIN_KINASE_ST"/>
    <property type="match status" value="1"/>
</dbReference>
<dbReference type="InterPro" id="IPR001382">
    <property type="entry name" value="Glyco_hydro_47"/>
</dbReference>
<comment type="pathway">
    <text evidence="2">Protein modification; protein glycosylation.</text>
</comment>
<keyword evidence="20" id="KW-0812">Transmembrane</keyword>
<dbReference type="Gene3D" id="1.50.10.10">
    <property type="match status" value="1"/>
</dbReference>
<evidence type="ECO:0000256" key="12">
    <source>
        <dbReference type="ARBA" id="ARBA00023157"/>
    </source>
</evidence>
<evidence type="ECO:0000256" key="19">
    <source>
        <dbReference type="SAM" id="MobiDB-lite"/>
    </source>
</evidence>
<dbReference type="Proteomes" id="UP000435112">
    <property type="component" value="Unassembled WGS sequence"/>
</dbReference>
<evidence type="ECO:0000256" key="10">
    <source>
        <dbReference type="ARBA" id="ARBA00022837"/>
    </source>
</evidence>
<dbReference type="InterPro" id="IPR008271">
    <property type="entry name" value="Ser/Thr_kinase_AS"/>
</dbReference>
<dbReference type="AlphaFoldDB" id="A0A6A3MXR5"/>
<keyword evidence="12 17" id="KW-1015">Disulfide bond</keyword>
<keyword evidence="7" id="KW-0547">Nucleotide-binding</keyword>
<feature type="disulfide bond" evidence="17">
    <location>
        <begin position="420"/>
        <end position="449"/>
    </location>
</feature>
<dbReference type="SMART" id="SM00133">
    <property type="entry name" value="S_TK_X"/>
    <property type="match status" value="1"/>
</dbReference>
<evidence type="ECO:0000256" key="14">
    <source>
        <dbReference type="ARBA" id="ARBA00048605"/>
    </source>
</evidence>
<feature type="compositionally biased region" description="Basic and acidic residues" evidence="19">
    <location>
        <begin position="121"/>
        <end position="136"/>
    </location>
</feature>
<dbReference type="InterPro" id="IPR011009">
    <property type="entry name" value="Kinase-like_dom_sf"/>
</dbReference>
<keyword evidence="10 16" id="KW-0106">Calcium</keyword>
<dbReference type="InterPro" id="IPR000961">
    <property type="entry name" value="AGC-kinase_C"/>
</dbReference>
<evidence type="ECO:0000259" key="22">
    <source>
        <dbReference type="PROSITE" id="PS51285"/>
    </source>
</evidence>
<dbReference type="InterPro" id="IPR036026">
    <property type="entry name" value="Seven-hairpin_glycosidases"/>
</dbReference>
<evidence type="ECO:0000256" key="1">
    <source>
        <dbReference type="ARBA" id="ARBA00001913"/>
    </source>
</evidence>
<keyword evidence="20" id="KW-0472">Membrane</keyword>
<evidence type="ECO:0000256" key="16">
    <source>
        <dbReference type="PIRSR" id="PIRSR601382-2"/>
    </source>
</evidence>
<keyword evidence="11" id="KW-0067">ATP-binding</keyword>
<evidence type="ECO:0000256" key="11">
    <source>
        <dbReference type="ARBA" id="ARBA00022840"/>
    </source>
</evidence>
<reference evidence="23 24" key="1">
    <citation type="submission" date="2018-09" db="EMBL/GenBank/DDBJ databases">
        <title>Genomic investigation of the strawberry pathogen Phytophthora fragariae indicates pathogenicity is determined by transcriptional variation in three key races.</title>
        <authorList>
            <person name="Adams T.M."/>
            <person name="Armitage A.D."/>
            <person name="Sobczyk M.K."/>
            <person name="Bates H.J."/>
            <person name="Dunwell J.M."/>
            <person name="Nellist C.F."/>
            <person name="Harrison R.J."/>
        </authorList>
    </citation>
    <scope>NUCLEOTIDE SEQUENCE [LARGE SCALE GENOMIC DNA]</scope>
    <source>
        <strain evidence="23 24">SCRP324</strain>
    </source>
</reference>
<dbReference type="Pfam" id="PF01532">
    <property type="entry name" value="Glyco_hydro_47"/>
    <property type="match status" value="1"/>
</dbReference>
<dbReference type="PANTHER" id="PTHR11742">
    <property type="entry name" value="MANNOSYL-OLIGOSACCHARIDE ALPHA-1,2-MANNOSIDASE-RELATED"/>
    <property type="match status" value="1"/>
</dbReference>
<feature type="active site" evidence="15">
    <location>
        <position position="463"/>
    </location>
</feature>
<dbReference type="FunFam" id="1.50.10.10:FF:000049">
    <property type="entry name" value="alpha-1,2-Mannosidase"/>
    <property type="match status" value="1"/>
</dbReference>
<dbReference type="SUPFAM" id="SSF48225">
    <property type="entry name" value="Seven-hairpin glycosidases"/>
    <property type="match status" value="1"/>
</dbReference>
<evidence type="ECO:0000256" key="7">
    <source>
        <dbReference type="ARBA" id="ARBA00022741"/>
    </source>
</evidence>
<protein>
    <recommendedName>
        <fullName evidence="18">alpha-1,2-Mannosidase</fullName>
        <ecNumber evidence="18">3.2.1.-</ecNumber>
    </recommendedName>
</protein>
<feature type="compositionally biased region" description="Polar residues" evidence="19">
    <location>
        <begin position="958"/>
        <end position="972"/>
    </location>
</feature>
<dbReference type="OrthoDB" id="8118055at2759"/>
<dbReference type="InterPro" id="IPR012341">
    <property type="entry name" value="6hp_glycosidase-like_sf"/>
</dbReference>
<evidence type="ECO:0000256" key="4">
    <source>
        <dbReference type="ARBA" id="ARBA00022527"/>
    </source>
</evidence>
<dbReference type="PRINTS" id="PR00747">
    <property type="entry name" value="GLYHDRLASE47"/>
</dbReference>
<dbReference type="PROSITE" id="PS51285">
    <property type="entry name" value="AGC_KINASE_CTER"/>
    <property type="match status" value="1"/>
</dbReference>
<evidence type="ECO:0000256" key="2">
    <source>
        <dbReference type="ARBA" id="ARBA00004922"/>
    </source>
</evidence>